<evidence type="ECO:0000313" key="8">
    <source>
        <dbReference type="Proteomes" id="UP001519309"/>
    </source>
</evidence>
<dbReference type="InterPro" id="IPR007593">
    <property type="entry name" value="CD225/Dispanin_fam"/>
</dbReference>
<evidence type="ECO:0000256" key="6">
    <source>
        <dbReference type="SAM" id="Phobius"/>
    </source>
</evidence>
<dbReference type="PANTHER" id="PTHR14948">
    <property type="entry name" value="NG5"/>
    <property type="match status" value="1"/>
</dbReference>
<dbReference type="InterPro" id="IPR051423">
    <property type="entry name" value="CD225/Dispanin"/>
</dbReference>
<comment type="caution">
    <text evidence="7">The sequence shown here is derived from an EMBL/GenBank/DDBJ whole genome shotgun (WGS) entry which is preliminary data.</text>
</comment>
<keyword evidence="3 6" id="KW-1133">Transmembrane helix</keyword>
<evidence type="ECO:0000313" key="7">
    <source>
        <dbReference type="EMBL" id="MBP2047455.1"/>
    </source>
</evidence>
<dbReference type="Proteomes" id="UP001519309">
    <property type="component" value="Unassembled WGS sequence"/>
</dbReference>
<gene>
    <name evidence="7" type="ORF">J2Z21_000377</name>
</gene>
<keyword evidence="2 6" id="KW-0812">Transmembrane</keyword>
<proteinExistence type="predicted"/>
<protein>
    <recommendedName>
        <fullName evidence="9">CD225/dispanin family protein</fullName>
    </recommendedName>
</protein>
<dbReference type="RefSeq" id="WP_079147020.1">
    <property type="nucleotide sequence ID" value="NZ_CP016279.1"/>
</dbReference>
<reference evidence="7 8" key="1">
    <citation type="submission" date="2021-03" db="EMBL/GenBank/DDBJ databases">
        <title>Genomic Encyclopedia of Type Strains, Phase IV (KMG-IV): sequencing the most valuable type-strain genomes for metagenomic binning, comparative biology and taxonomic classification.</title>
        <authorList>
            <person name="Goeker M."/>
        </authorList>
    </citation>
    <scope>NUCLEOTIDE SEQUENCE [LARGE SCALE GENOMIC DNA]</scope>
    <source>
        <strain evidence="7 8">DSM 40499</strain>
    </source>
</reference>
<sequence length="140" mass="15016">MSNKQQPPPDDEDWGPHTPWQDPSIPPIQQPPPSPPRPQPQPQGWQGQLPRQTLVLQTYMVPAVLVTLFCFLPTGIAAIVFASQASSKGNVGDFEGATQASQKARLYVIVSLLAGLAFWVIVLAISLSTSSTTTSSMPAP</sequence>
<organism evidence="7 8">
    <name type="scientific">Streptomyces griseochromogenes</name>
    <dbReference type="NCBI Taxonomy" id="68214"/>
    <lineage>
        <taxon>Bacteria</taxon>
        <taxon>Bacillati</taxon>
        <taxon>Actinomycetota</taxon>
        <taxon>Actinomycetes</taxon>
        <taxon>Kitasatosporales</taxon>
        <taxon>Streptomycetaceae</taxon>
        <taxon>Streptomyces</taxon>
    </lineage>
</organism>
<feature type="transmembrane region" description="Helical" evidence="6">
    <location>
        <begin position="104"/>
        <end position="127"/>
    </location>
</feature>
<dbReference type="PANTHER" id="PTHR14948:SF25">
    <property type="entry name" value="DUF4190 DOMAIN-CONTAINING PROTEIN"/>
    <property type="match status" value="1"/>
</dbReference>
<comment type="subcellular location">
    <subcellularLocation>
        <location evidence="1">Membrane</location>
    </subcellularLocation>
</comment>
<evidence type="ECO:0000256" key="5">
    <source>
        <dbReference type="SAM" id="MobiDB-lite"/>
    </source>
</evidence>
<feature type="transmembrane region" description="Helical" evidence="6">
    <location>
        <begin position="59"/>
        <end position="83"/>
    </location>
</feature>
<evidence type="ECO:0000256" key="3">
    <source>
        <dbReference type="ARBA" id="ARBA00022989"/>
    </source>
</evidence>
<evidence type="ECO:0000256" key="1">
    <source>
        <dbReference type="ARBA" id="ARBA00004370"/>
    </source>
</evidence>
<feature type="region of interest" description="Disordered" evidence="5">
    <location>
        <begin position="1"/>
        <end position="48"/>
    </location>
</feature>
<evidence type="ECO:0008006" key="9">
    <source>
        <dbReference type="Google" id="ProtNLM"/>
    </source>
</evidence>
<name>A0ABS4LJ96_9ACTN</name>
<feature type="compositionally biased region" description="Pro residues" evidence="5">
    <location>
        <begin position="24"/>
        <end position="41"/>
    </location>
</feature>
<keyword evidence="4 6" id="KW-0472">Membrane</keyword>
<dbReference type="EMBL" id="JAGGLP010000001">
    <property type="protein sequence ID" value="MBP2047455.1"/>
    <property type="molecule type" value="Genomic_DNA"/>
</dbReference>
<dbReference type="Pfam" id="PF04505">
    <property type="entry name" value="CD225"/>
    <property type="match status" value="1"/>
</dbReference>
<evidence type="ECO:0000256" key="4">
    <source>
        <dbReference type="ARBA" id="ARBA00023136"/>
    </source>
</evidence>
<accession>A0ABS4LJ96</accession>
<keyword evidence="8" id="KW-1185">Reference proteome</keyword>
<evidence type="ECO:0000256" key="2">
    <source>
        <dbReference type="ARBA" id="ARBA00022692"/>
    </source>
</evidence>